<dbReference type="GO" id="GO:0004081">
    <property type="term" value="F:bis(5'-nucleosyl)-tetraphosphatase (asymmetrical) activity"/>
    <property type="evidence" value="ECO:0007669"/>
    <property type="project" value="TreeGrafter"/>
</dbReference>
<name>A0A2W2ADD4_9BACT</name>
<keyword evidence="1 2" id="KW-0378">Hydrolase</keyword>
<evidence type="ECO:0000259" key="3">
    <source>
        <dbReference type="PROSITE" id="PS51462"/>
    </source>
</evidence>
<dbReference type="CDD" id="cd03673">
    <property type="entry name" value="NUDIX_Ap6A_hydrolase"/>
    <property type="match status" value="1"/>
</dbReference>
<feature type="domain" description="Nudix hydrolase" evidence="3">
    <location>
        <begin position="77"/>
        <end position="206"/>
    </location>
</feature>
<dbReference type="Pfam" id="PF00293">
    <property type="entry name" value="NUDIX"/>
    <property type="match status" value="1"/>
</dbReference>
<evidence type="ECO:0000313" key="4">
    <source>
        <dbReference type="EMBL" id="PZF73455.1"/>
    </source>
</evidence>
<dbReference type="InterPro" id="IPR020476">
    <property type="entry name" value="Nudix_hydrolase"/>
</dbReference>
<dbReference type="GO" id="GO:0006167">
    <property type="term" value="P:AMP biosynthetic process"/>
    <property type="evidence" value="ECO:0007669"/>
    <property type="project" value="TreeGrafter"/>
</dbReference>
<dbReference type="InterPro" id="IPR015797">
    <property type="entry name" value="NUDIX_hydrolase-like_dom_sf"/>
</dbReference>
<dbReference type="InterPro" id="IPR000086">
    <property type="entry name" value="NUDIX_hydrolase_dom"/>
</dbReference>
<dbReference type="PROSITE" id="PS51462">
    <property type="entry name" value="NUDIX"/>
    <property type="match status" value="1"/>
</dbReference>
<comment type="similarity">
    <text evidence="2">Belongs to the Nudix hydrolase family.</text>
</comment>
<reference evidence="4 5" key="1">
    <citation type="submission" date="2018-06" db="EMBL/GenBank/DDBJ databases">
        <title>Mucibacter soli gen. nov., sp. nov., a new member of the family Chitinophagaceae producing mucin.</title>
        <authorList>
            <person name="Kim M.-K."/>
            <person name="Park S."/>
            <person name="Kim T.-S."/>
            <person name="Joung Y."/>
            <person name="Han J.-H."/>
            <person name="Kim S.B."/>
        </authorList>
    </citation>
    <scope>NUCLEOTIDE SEQUENCE [LARGE SCALE GENOMIC DNA]</scope>
    <source>
        <strain evidence="4 5">R1-15</strain>
    </source>
</reference>
<dbReference type="PRINTS" id="PR00502">
    <property type="entry name" value="NUDIXFAMILY"/>
</dbReference>
<dbReference type="PANTHER" id="PTHR21340:SF0">
    <property type="entry name" value="BIS(5'-NUCLEOSYL)-TETRAPHOSPHATASE [ASYMMETRICAL]"/>
    <property type="match status" value="1"/>
</dbReference>
<keyword evidence="5" id="KW-1185">Reference proteome</keyword>
<dbReference type="EMBL" id="QKTW01000012">
    <property type="protein sequence ID" value="PZF73455.1"/>
    <property type="molecule type" value="Genomic_DNA"/>
</dbReference>
<comment type="caution">
    <text evidence="4">The sequence shown here is derived from an EMBL/GenBank/DDBJ whole genome shotgun (WGS) entry which is preliminary data.</text>
</comment>
<dbReference type="RefSeq" id="WP_110998374.1">
    <property type="nucleotide sequence ID" value="NZ_QKTW01000012.1"/>
</dbReference>
<accession>A0A2W2ADD4</accession>
<dbReference type="GO" id="GO:0006754">
    <property type="term" value="P:ATP biosynthetic process"/>
    <property type="evidence" value="ECO:0007669"/>
    <property type="project" value="TreeGrafter"/>
</dbReference>
<dbReference type="InterPro" id="IPR020084">
    <property type="entry name" value="NUDIX_hydrolase_CS"/>
</dbReference>
<dbReference type="Gene3D" id="3.90.79.10">
    <property type="entry name" value="Nucleoside Triphosphate Pyrophosphohydrolase"/>
    <property type="match status" value="1"/>
</dbReference>
<organism evidence="4 5">
    <name type="scientific">Taibaiella soli</name>
    <dbReference type="NCBI Taxonomy" id="1649169"/>
    <lineage>
        <taxon>Bacteria</taxon>
        <taxon>Pseudomonadati</taxon>
        <taxon>Bacteroidota</taxon>
        <taxon>Chitinophagia</taxon>
        <taxon>Chitinophagales</taxon>
        <taxon>Chitinophagaceae</taxon>
        <taxon>Taibaiella</taxon>
    </lineage>
</organism>
<sequence>MNFFQKIYYNNKPLILTTDSRHYINMHDAADYLLLTGAIKENYLVAMEYLESQNTPGVIIADNSEQALLDGIHQLYSPIDAAGGVVFNERNEVLMIYRRGKWDLPKGKRDEGEDMEACALREVEEETGLKKLTLGKKISDTYHVYAQHGQHLLKRTAWYEMHTTSDEKLVPQQEENIEEARWVSADELPPILEKTYEAIIEVLGKSGIMDDDGSDV</sequence>
<dbReference type="PROSITE" id="PS00893">
    <property type="entry name" value="NUDIX_BOX"/>
    <property type="match status" value="1"/>
</dbReference>
<evidence type="ECO:0000256" key="1">
    <source>
        <dbReference type="ARBA" id="ARBA00022801"/>
    </source>
</evidence>
<dbReference type="SUPFAM" id="SSF55811">
    <property type="entry name" value="Nudix"/>
    <property type="match status" value="1"/>
</dbReference>
<dbReference type="PANTHER" id="PTHR21340">
    <property type="entry name" value="DIADENOSINE 5,5-P1,P4-TETRAPHOSPHATE PYROPHOSPHOHYDROLASE MUTT"/>
    <property type="match status" value="1"/>
</dbReference>
<evidence type="ECO:0000256" key="2">
    <source>
        <dbReference type="RuleBase" id="RU003476"/>
    </source>
</evidence>
<protein>
    <submittedName>
        <fullName evidence="4">NUDIX hydrolase</fullName>
    </submittedName>
</protein>
<dbReference type="Proteomes" id="UP000248745">
    <property type="component" value="Unassembled WGS sequence"/>
</dbReference>
<dbReference type="AlphaFoldDB" id="A0A2W2ADD4"/>
<evidence type="ECO:0000313" key="5">
    <source>
        <dbReference type="Proteomes" id="UP000248745"/>
    </source>
</evidence>
<proteinExistence type="inferred from homology"/>
<dbReference type="InterPro" id="IPR051325">
    <property type="entry name" value="Nudix_hydrolase_domain"/>
</dbReference>
<dbReference type="OrthoDB" id="9816289at2"/>
<gene>
    <name evidence="4" type="ORF">DN068_07935</name>
</gene>